<dbReference type="AlphaFoldDB" id="A0AB39SFW4"/>
<evidence type="ECO:0000313" key="2">
    <source>
        <dbReference type="EMBL" id="XDQ65452.1"/>
    </source>
</evidence>
<dbReference type="Pfam" id="PF19746">
    <property type="entry name" value="DUF6233"/>
    <property type="match status" value="1"/>
</dbReference>
<gene>
    <name evidence="2" type="ORF">AB5J50_34005</name>
</gene>
<dbReference type="InterPro" id="IPR046200">
    <property type="entry name" value="DUF6233"/>
</dbReference>
<protein>
    <submittedName>
        <fullName evidence="2">DUF6233 domain-containing protein</fullName>
    </submittedName>
</protein>
<feature type="region of interest" description="Disordered" evidence="1">
    <location>
        <begin position="45"/>
        <end position="74"/>
    </location>
</feature>
<organism evidence="2">
    <name type="scientific">Streptomyces sp. R35</name>
    <dbReference type="NCBI Taxonomy" id="3238630"/>
    <lineage>
        <taxon>Bacteria</taxon>
        <taxon>Bacillati</taxon>
        <taxon>Actinomycetota</taxon>
        <taxon>Actinomycetes</taxon>
        <taxon>Kitasatosporales</taxon>
        <taxon>Streptomycetaceae</taxon>
        <taxon>Streptomyces</taxon>
    </lineage>
</organism>
<dbReference type="RefSeq" id="WP_369262169.1">
    <property type="nucleotide sequence ID" value="NZ_CP163440.1"/>
</dbReference>
<proteinExistence type="predicted"/>
<sequence>MTELPPVPARLRVILAHLEAQLADEETVVTYLRLQRDAVRQALAVAEGRQESARPPQSPRRRPPELRPVLGPAPARCERQSSGFMVEQRRTPTAPQEACFHIDDCTMTSNNTHPISAQDARMALTDARLEACAFCRPDTELGILD</sequence>
<evidence type="ECO:0000256" key="1">
    <source>
        <dbReference type="SAM" id="MobiDB-lite"/>
    </source>
</evidence>
<accession>A0AB39SFW4</accession>
<name>A0AB39SFW4_9ACTN</name>
<reference evidence="2" key="1">
    <citation type="submission" date="2024-07" db="EMBL/GenBank/DDBJ databases">
        <authorList>
            <person name="Yu S.T."/>
        </authorList>
    </citation>
    <scope>NUCLEOTIDE SEQUENCE</scope>
    <source>
        <strain evidence="2">R35</strain>
    </source>
</reference>
<dbReference type="EMBL" id="CP163440">
    <property type="protein sequence ID" value="XDQ65452.1"/>
    <property type="molecule type" value="Genomic_DNA"/>
</dbReference>